<organism evidence="2 3">
    <name type="scientific">Advenella faeciporci</name>
    <dbReference type="NCBI Taxonomy" id="797535"/>
    <lineage>
        <taxon>Bacteria</taxon>
        <taxon>Pseudomonadati</taxon>
        <taxon>Pseudomonadota</taxon>
        <taxon>Betaproteobacteria</taxon>
        <taxon>Burkholderiales</taxon>
        <taxon>Alcaligenaceae</taxon>
    </lineage>
</organism>
<proteinExistence type="predicted"/>
<evidence type="ECO:0000313" key="2">
    <source>
        <dbReference type="EMBL" id="GGW97055.1"/>
    </source>
</evidence>
<dbReference type="Proteomes" id="UP000608345">
    <property type="component" value="Unassembled WGS sequence"/>
</dbReference>
<evidence type="ECO:0000313" key="3">
    <source>
        <dbReference type="Proteomes" id="UP000608345"/>
    </source>
</evidence>
<keyword evidence="2" id="KW-0449">Lipoprotein</keyword>
<protein>
    <submittedName>
        <fullName evidence="2">Lipoprotein</fullName>
    </submittedName>
</protein>
<comment type="caution">
    <text evidence="2">The sequence shown here is derived from an EMBL/GenBank/DDBJ whole genome shotgun (WGS) entry which is preliminary data.</text>
</comment>
<sequence>MFTLAQHKRIKPALLACTLLALSACTTYRDIPPNSSISQVESQLGSPNYRCTLADGRQRLVWSQQPLGQYAYGTNVNKDGHIDNVQSLLTDSHFRRLNEGRWTQNDVACEFGPPAEIDRVGLGEKNEVVWTYRYKQSNAWNSLMFVYFGRDGDAVTHYHSGPDLRYERWWND</sequence>
<feature type="signal peptide" evidence="1">
    <location>
        <begin position="1"/>
        <end position="29"/>
    </location>
</feature>
<reference evidence="2" key="2">
    <citation type="submission" date="2020-09" db="EMBL/GenBank/DDBJ databases">
        <authorList>
            <person name="Sun Q."/>
            <person name="Kim S."/>
        </authorList>
    </citation>
    <scope>NUCLEOTIDE SEQUENCE</scope>
    <source>
        <strain evidence="2">KCTC 23732</strain>
    </source>
</reference>
<dbReference type="EMBL" id="BMYS01000035">
    <property type="protein sequence ID" value="GGW97055.1"/>
    <property type="molecule type" value="Genomic_DNA"/>
</dbReference>
<gene>
    <name evidence="2" type="ORF">GCM10011450_28150</name>
</gene>
<keyword evidence="1" id="KW-0732">Signal</keyword>
<name>A0A918JTG9_9BURK</name>
<dbReference type="AlphaFoldDB" id="A0A918JTG9"/>
<accession>A0A918JTG9</accession>
<evidence type="ECO:0000256" key="1">
    <source>
        <dbReference type="SAM" id="SignalP"/>
    </source>
</evidence>
<feature type="chain" id="PRO_5037931023" evidence="1">
    <location>
        <begin position="30"/>
        <end position="172"/>
    </location>
</feature>
<dbReference type="RefSeq" id="WP_189386139.1">
    <property type="nucleotide sequence ID" value="NZ_BAABFY010000036.1"/>
</dbReference>
<reference evidence="2" key="1">
    <citation type="journal article" date="2014" name="Int. J. Syst. Evol. Microbiol.">
        <title>Complete genome sequence of Corynebacterium casei LMG S-19264T (=DSM 44701T), isolated from a smear-ripened cheese.</title>
        <authorList>
            <consortium name="US DOE Joint Genome Institute (JGI-PGF)"/>
            <person name="Walter F."/>
            <person name="Albersmeier A."/>
            <person name="Kalinowski J."/>
            <person name="Ruckert C."/>
        </authorList>
    </citation>
    <scope>NUCLEOTIDE SEQUENCE</scope>
    <source>
        <strain evidence="2">KCTC 23732</strain>
    </source>
</reference>
<keyword evidence="3" id="KW-1185">Reference proteome</keyword>